<dbReference type="Proteomes" id="UP000187404">
    <property type="component" value="Unassembled WGS sequence"/>
</dbReference>
<organism evidence="3 4">
    <name type="scientific">Hornefia porci</name>
    <dbReference type="NCBI Taxonomy" id="2652292"/>
    <lineage>
        <taxon>Bacteria</taxon>
        <taxon>Bacillati</taxon>
        <taxon>Bacillota</taxon>
        <taxon>Clostridia</taxon>
        <taxon>Peptostreptococcales</taxon>
        <taxon>Anaerovoracaceae</taxon>
        <taxon>Hornefia</taxon>
    </lineage>
</organism>
<dbReference type="EMBL" id="MJIE01000001">
    <property type="protein sequence ID" value="OLR55772.1"/>
    <property type="molecule type" value="Genomic_DNA"/>
</dbReference>
<protein>
    <recommendedName>
        <fullName evidence="5">Aspartate racemase</fullName>
    </recommendedName>
</protein>
<gene>
    <name evidence="3" type="ORF">BHK98_06665</name>
</gene>
<keyword evidence="2" id="KW-0413">Isomerase</keyword>
<dbReference type="PANTHER" id="PTHR21198:SF7">
    <property type="entry name" value="ASPARTATE-GLUTAMATE RACEMASE FAMILY"/>
    <property type="match status" value="1"/>
</dbReference>
<dbReference type="NCBIfam" id="TIGR00035">
    <property type="entry name" value="asp_race"/>
    <property type="match status" value="1"/>
</dbReference>
<dbReference type="AlphaFoldDB" id="A0A1Q9JHR9"/>
<proteinExistence type="inferred from homology"/>
<dbReference type="InterPro" id="IPR015942">
    <property type="entry name" value="Asp/Glu/hydantoin_racemase"/>
</dbReference>
<dbReference type="SUPFAM" id="SSF53681">
    <property type="entry name" value="Aspartate/glutamate racemase"/>
    <property type="match status" value="2"/>
</dbReference>
<dbReference type="InterPro" id="IPR004380">
    <property type="entry name" value="Asp_race"/>
</dbReference>
<evidence type="ECO:0000313" key="4">
    <source>
        <dbReference type="Proteomes" id="UP000187404"/>
    </source>
</evidence>
<comment type="similarity">
    <text evidence="1">Belongs to the aspartate/glutamate racemases family.</text>
</comment>
<keyword evidence="4" id="KW-1185">Reference proteome</keyword>
<dbReference type="InterPro" id="IPR001920">
    <property type="entry name" value="Asp/Glu_race"/>
</dbReference>
<dbReference type="GO" id="GO:0047661">
    <property type="term" value="F:amino-acid racemase activity"/>
    <property type="evidence" value="ECO:0007669"/>
    <property type="project" value="InterPro"/>
</dbReference>
<dbReference type="PANTHER" id="PTHR21198">
    <property type="entry name" value="GLUTAMATE RACEMASE"/>
    <property type="match status" value="1"/>
</dbReference>
<dbReference type="STRING" id="1261640.BHK98_06665"/>
<dbReference type="OrthoDB" id="9803739at2"/>
<evidence type="ECO:0008006" key="5">
    <source>
        <dbReference type="Google" id="ProtNLM"/>
    </source>
</evidence>
<sequence>MNRKIGVIGGMGPMASQLFYKMVTEKTVADRDQDHVPMMILSDPQMPDRTQAILSGKTDEVTARLLEDARTLENCGCDAIAITCNTAHYFADKIADELHIPIIHMIRETAGETAEEATATGNRRVAILATDGTIRTGLYQKALEAQGLEPFVPGSEGQALVMHEIYDCVKAGLPYDREAWADIHRELTGHGCGRALLACTELSVIGSDNDLGDMYKDPLEVLARRVIEFSGHKVKPGR</sequence>
<dbReference type="InterPro" id="IPR018187">
    <property type="entry name" value="Asp/Glu_racemase_AS_1"/>
</dbReference>
<comment type="caution">
    <text evidence="3">The sequence shown here is derived from an EMBL/GenBank/DDBJ whole genome shotgun (WGS) entry which is preliminary data.</text>
</comment>
<reference evidence="3 4" key="1">
    <citation type="journal article" date="2016" name="Appl. Environ. Microbiol.">
        <title>Function and Phylogeny of Bacterial Butyryl Coenzyme A:Acetate Transferases and Their Diversity in the Proximal Colon of Swine.</title>
        <authorList>
            <person name="Trachsel J."/>
            <person name="Bayles D.O."/>
            <person name="Looft T."/>
            <person name="Levine U.Y."/>
            <person name="Allen H.K."/>
        </authorList>
    </citation>
    <scope>NUCLEOTIDE SEQUENCE [LARGE SCALE GENOMIC DNA]</scope>
    <source>
        <strain evidence="3 4">68-3-10</strain>
    </source>
</reference>
<dbReference type="Gene3D" id="3.40.50.1860">
    <property type="match status" value="2"/>
</dbReference>
<evidence type="ECO:0000256" key="1">
    <source>
        <dbReference type="ARBA" id="ARBA00007847"/>
    </source>
</evidence>
<evidence type="ECO:0000256" key="2">
    <source>
        <dbReference type="ARBA" id="ARBA00023235"/>
    </source>
</evidence>
<name>A0A1Q9JHR9_9FIRM</name>
<dbReference type="Pfam" id="PF01177">
    <property type="entry name" value="Asp_Glu_race"/>
    <property type="match status" value="1"/>
</dbReference>
<dbReference type="PROSITE" id="PS00923">
    <property type="entry name" value="ASP_GLU_RACEMASE_1"/>
    <property type="match status" value="1"/>
</dbReference>
<evidence type="ECO:0000313" key="3">
    <source>
        <dbReference type="EMBL" id="OLR55772.1"/>
    </source>
</evidence>
<accession>A0A1Q9JHR9</accession>
<dbReference type="RefSeq" id="WP_075712763.1">
    <property type="nucleotide sequence ID" value="NZ_MJIE01000001.1"/>
</dbReference>